<keyword evidence="2" id="KW-1185">Reference proteome</keyword>
<sequence>MPDLVYRFLTPVQMLQETHSNPSISVIRDLVDKRHNLRSLFVHSAPPPYASLDETAPLLARPPKPDGSICASPLVQPEDFRPLRLISEGVSGKVYMVEDRITNKIFALKVVRKRSDNLLQVISEKDALCKVARIPWFLSLEASMHDDINFYLLTTLYRTDLRHDLHLRGGHIPVPLARFYMAELICALEVLHARGIIHRDVKPANVLLTSHGCHVVLADFGLAKVFPKILCHFPTVVITPYGDVRGPYHVTREKTGTLAYAAPEVRLELPYSYGVDFWSLGVLLYVMLTGRFPFGPLGEWHTHRFEPVEVDDAAQTLLERMLNLHPSKRPNIHELKAHRFFSSIDWDSVATRAQPAPLTPRFPEPSPSPKTLRIPFGTPYGTSSGPDPMPHFTFTSSRFRESRCELTRASPVVDVAKKTWVAGLLCWIAEFSAKLGTWCASVGSLLCTFRRREIHVTP</sequence>
<protein>
    <submittedName>
        <fullName evidence="1">Kinase-like domain-containing protein</fullName>
    </submittedName>
</protein>
<comment type="caution">
    <text evidence="1">The sequence shown here is derived from an EMBL/GenBank/DDBJ whole genome shotgun (WGS) entry which is preliminary data.</text>
</comment>
<accession>A0ACC0U882</accession>
<evidence type="ECO:0000313" key="2">
    <source>
        <dbReference type="Proteomes" id="UP001207468"/>
    </source>
</evidence>
<evidence type="ECO:0000313" key="1">
    <source>
        <dbReference type="EMBL" id="KAI9507903.1"/>
    </source>
</evidence>
<proteinExistence type="predicted"/>
<organism evidence="1 2">
    <name type="scientific">Russula earlei</name>
    <dbReference type="NCBI Taxonomy" id="71964"/>
    <lineage>
        <taxon>Eukaryota</taxon>
        <taxon>Fungi</taxon>
        <taxon>Dikarya</taxon>
        <taxon>Basidiomycota</taxon>
        <taxon>Agaricomycotina</taxon>
        <taxon>Agaricomycetes</taxon>
        <taxon>Russulales</taxon>
        <taxon>Russulaceae</taxon>
        <taxon>Russula</taxon>
    </lineage>
</organism>
<dbReference type="Proteomes" id="UP001207468">
    <property type="component" value="Unassembled WGS sequence"/>
</dbReference>
<gene>
    <name evidence="1" type="ORF">F5148DRAFT_1284621</name>
</gene>
<dbReference type="EMBL" id="JAGFNK010000107">
    <property type="protein sequence ID" value="KAI9507903.1"/>
    <property type="molecule type" value="Genomic_DNA"/>
</dbReference>
<reference evidence="1" key="1">
    <citation type="submission" date="2021-03" db="EMBL/GenBank/DDBJ databases">
        <title>Evolutionary priming and transition to the ectomycorrhizal habit in an iconic lineage of mushroom-forming fungi: is preadaptation a requirement?</title>
        <authorList>
            <consortium name="DOE Joint Genome Institute"/>
            <person name="Looney B.P."/>
            <person name="Miyauchi S."/>
            <person name="Morin E."/>
            <person name="Drula E."/>
            <person name="Courty P.E."/>
            <person name="Chicoki N."/>
            <person name="Fauchery L."/>
            <person name="Kohler A."/>
            <person name="Kuo A."/>
            <person name="LaButti K."/>
            <person name="Pangilinan J."/>
            <person name="Lipzen A."/>
            <person name="Riley R."/>
            <person name="Andreopoulos W."/>
            <person name="He G."/>
            <person name="Johnson J."/>
            <person name="Barry K.W."/>
            <person name="Grigoriev I.V."/>
            <person name="Nagy L."/>
            <person name="Hibbett D."/>
            <person name="Henrissat B."/>
            <person name="Matheny P.B."/>
            <person name="Labbe J."/>
            <person name="Martin A.F."/>
        </authorList>
    </citation>
    <scope>NUCLEOTIDE SEQUENCE</scope>
    <source>
        <strain evidence="1">BPL698</strain>
    </source>
</reference>
<name>A0ACC0U882_9AGAM</name>